<dbReference type="InterPro" id="IPR015421">
    <property type="entry name" value="PyrdxlP-dep_Trfase_major"/>
</dbReference>
<comment type="cofactor">
    <cofactor evidence="1">
        <name>pyridoxal 5'-phosphate</name>
        <dbReference type="ChEBI" id="CHEBI:597326"/>
    </cofactor>
</comment>
<dbReference type="PANTHER" id="PTHR42832">
    <property type="entry name" value="AMINO ACID AMINOTRANSFERASE"/>
    <property type="match status" value="1"/>
</dbReference>
<keyword evidence="2 5" id="KW-0032">Aminotransferase</keyword>
<dbReference type="InterPro" id="IPR019880">
    <property type="entry name" value="OxyQ"/>
</dbReference>
<sequence length="381" mass="41147">MGFSSFNTGYDWSRVQRYRDIATQHGGVLDFSVGSPIDPVPDSVRLALSEASTESNAHGYPATAGSRDLREAILHWFQNERGVDFTSIAADVVPTVGSKEAVALMASLLHCGDGDVIVQPRVSYPTYEIGTQLAGAKVLKVDEVSDVESWVHEPNVKAVWVNSPSNPTGEVLESAQLRSIVRAARSIGAIVLADECYARMDWRGAAKGSQLGATPCILDDEVCEGGAEGLLCLYSLSKQSNMAGYRTALIAGDAQLVAAMLRYRKQIGLIIPGPVQAAMAAGLKDVEGVRAQVERYRKRLHILAQALSDYGYDARMPQGGLYIWVRALSDDCWQDMQHLAELGIVPSPGEFYGDSRYLRFSTTASDESIATAAGRLSSNRA</sequence>
<dbReference type="InterPro" id="IPR004839">
    <property type="entry name" value="Aminotransferase_I/II_large"/>
</dbReference>
<dbReference type="EC" id="2.6.1.83" evidence="5"/>
<dbReference type="GO" id="GO:0030170">
    <property type="term" value="F:pyridoxal phosphate binding"/>
    <property type="evidence" value="ECO:0007669"/>
    <property type="project" value="InterPro"/>
</dbReference>
<evidence type="ECO:0000256" key="3">
    <source>
        <dbReference type="ARBA" id="ARBA00022679"/>
    </source>
</evidence>
<protein>
    <submittedName>
        <fullName evidence="5">N-succinyldiaminopimelate aminotransferase</fullName>
        <ecNumber evidence="5">2.6.1.83</ecNumber>
    </submittedName>
</protein>
<dbReference type="CDD" id="cd00609">
    <property type="entry name" value="AAT_like"/>
    <property type="match status" value="1"/>
</dbReference>
<evidence type="ECO:0000259" key="4">
    <source>
        <dbReference type="Pfam" id="PF00155"/>
    </source>
</evidence>
<name>A0A087CFV2_9BIFI</name>
<keyword evidence="3 5" id="KW-0808">Transferase</keyword>
<reference evidence="5 6" key="1">
    <citation type="submission" date="2014-03" db="EMBL/GenBank/DDBJ databases">
        <title>Genomics of Bifidobacteria.</title>
        <authorList>
            <person name="Ventura M."/>
            <person name="Milani C."/>
            <person name="Lugli G.A."/>
        </authorList>
    </citation>
    <scope>NUCLEOTIDE SEQUENCE [LARGE SCALE GENOMIC DNA]</scope>
    <source>
        <strain evidence="5 6">LMG 21775</strain>
    </source>
</reference>
<evidence type="ECO:0000313" key="6">
    <source>
        <dbReference type="Proteomes" id="UP000029050"/>
    </source>
</evidence>
<evidence type="ECO:0000256" key="1">
    <source>
        <dbReference type="ARBA" id="ARBA00001933"/>
    </source>
</evidence>
<dbReference type="InterPro" id="IPR015424">
    <property type="entry name" value="PyrdxlP-dep_Trfase"/>
</dbReference>
<organism evidence="5 6">
    <name type="scientific">Bifidobacterium psychraerophilum</name>
    <dbReference type="NCBI Taxonomy" id="218140"/>
    <lineage>
        <taxon>Bacteria</taxon>
        <taxon>Bacillati</taxon>
        <taxon>Actinomycetota</taxon>
        <taxon>Actinomycetes</taxon>
        <taxon>Bifidobacteriales</taxon>
        <taxon>Bifidobacteriaceae</taxon>
        <taxon>Bifidobacterium</taxon>
    </lineage>
</organism>
<comment type="caution">
    <text evidence="5">The sequence shown here is derived from an EMBL/GenBank/DDBJ whole genome shotgun (WGS) entry which is preliminary data.</text>
</comment>
<dbReference type="GO" id="GO:0010285">
    <property type="term" value="F:L,L-diaminopimelate aminotransferase activity"/>
    <property type="evidence" value="ECO:0007669"/>
    <property type="project" value="UniProtKB-EC"/>
</dbReference>
<proteinExistence type="predicted"/>
<dbReference type="Proteomes" id="UP000029050">
    <property type="component" value="Unassembled WGS sequence"/>
</dbReference>
<feature type="domain" description="Aminotransferase class I/classII large" evidence="4">
    <location>
        <begin position="28"/>
        <end position="376"/>
    </location>
</feature>
<dbReference type="InterPro" id="IPR050881">
    <property type="entry name" value="LL-DAP_aminotransferase"/>
</dbReference>
<evidence type="ECO:0000256" key="2">
    <source>
        <dbReference type="ARBA" id="ARBA00022576"/>
    </source>
</evidence>
<dbReference type="STRING" id="218140.BPSY_1001"/>
<keyword evidence="6" id="KW-1185">Reference proteome</keyword>
<dbReference type="RefSeq" id="WP_033494707.1">
    <property type="nucleotide sequence ID" value="NZ_JGZI01000009.1"/>
</dbReference>
<dbReference type="Gene3D" id="3.40.640.10">
    <property type="entry name" value="Type I PLP-dependent aspartate aminotransferase-like (Major domain)"/>
    <property type="match status" value="1"/>
</dbReference>
<dbReference type="GeneID" id="98300209"/>
<dbReference type="eggNOG" id="COG0436">
    <property type="taxonomic scope" value="Bacteria"/>
</dbReference>
<dbReference type="Pfam" id="PF00155">
    <property type="entry name" value="Aminotran_1_2"/>
    <property type="match status" value="1"/>
</dbReference>
<gene>
    <name evidence="5" type="ORF">BPSY_1001</name>
</gene>
<accession>A0A087CFV2</accession>
<dbReference type="NCBIfam" id="TIGR03539">
    <property type="entry name" value="DapC_actino"/>
    <property type="match status" value="1"/>
</dbReference>
<dbReference type="SUPFAM" id="SSF53383">
    <property type="entry name" value="PLP-dependent transferases"/>
    <property type="match status" value="1"/>
</dbReference>
<dbReference type="PANTHER" id="PTHR42832:SF3">
    <property type="entry name" value="L-GLUTAMINE--4-(METHYLSULFANYL)-2-OXOBUTANOATE AMINOTRANSFERASE"/>
    <property type="match status" value="1"/>
</dbReference>
<dbReference type="OrthoDB" id="9813612at2"/>
<evidence type="ECO:0000313" key="5">
    <source>
        <dbReference type="EMBL" id="KFI82152.1"/>
    </source>
</evidence>
<dbReference type="EMBL" id="JGZI01000009">
    <property type="protein sequence ID" value="KFI82152.1"/>
    <property type="molecule type" value="Genomic_DNA"/>
</dbReference>
<dbReference type="AlphaFoldDB" id="A0A087CFV2"/>